<accession>A0A2K9PKB9</accession>
<organism evidence="2 3">
    <name type="scientific">Flavivirga eckloniae</name>
    <dbReference type="NCBI Taxonomy" id="1803846"/>
    <lineage>
        <taxon>Bacteria</taxon>
        <taxon>Pseudomonadati</taxon>
        <taxon>Bacteroidota</taxon>
        <taxon>Flavobacteriia</taxon>
        <taxon>Flavobacteriales</taxon>
        <taxon>Flavobacteriaceae</taxon>
        <taxon>Flavivirga</taxon>
    </lineage>
</organism>
<evidence type="ECO:0000256" key="1">
    <source>
        <dbReference type="SAM" id="SignalP"/>
    </source>
</evidence>
<keyword evidence="3" id="KW-1185">Reference proteome</keyword>
<dbReference type="AlphaFoldDB" id="A0A2K9PKB9"/>
<proteinExistence type="predicted"/>
<keyword evidence="1" id="KW-0732">Signal</keyword>
<dbReference type="EMBL" id="CP025791">
    <property type="protein sequence ID" value="AUP77494.1"/>
    <property type="molecule type" value="Genomic_DNA"/>
</dbReference>
<evidence type="ECO:0000313" key="2">
    <source>
        <dbReference type="EMBL" id="AUP77494.1"/>
    </source>
</evidence>
<dbReference type="Proteomes" id="UP000235826">
    <property type="component" value="Chromosome"/>
</dbReference>
<evidence type="ECO:0000313" key="3">
    <source>
        <dbReference type="Proteomes" id="UP000235826"/>
    </source>
</evidence>
<sequence>MKTNIKSLSLKAAVLCLFFICSGFFIEQTAFNEAPSDNKLTDSCTGYFIYSIFDTTHQGSSMNFHIYDGNGHYADNSQYDWTLRDMDGNTIKEYYNQTPYFSMPFNVSPGSYIVSGAYHGSGSCYGSVYKTITVTP</sequence>
<protein>
    <recommendedName>
        <fullName evidence="4">PKD domain-containing protein</fullName>
    </recommendedName>
</protein>
<feature type="signal peptide" evidence="1">
    <location>
        <begin position="1"/>
        <end position="27"/>
    </location>
</feature>
<gene>
    <name evidence="2" type="ORF">C1H87_01650</name>
</gene>
<dbReference type="RefSeq" id="WP_102754154.1">
    <property type="nucleotide sequence ID" value="NZ_CP025791.1"/>
</dbReference>
<reference evidence="2 3" key="1">
    <citation type="submission" date="2018-01" db="EMBL/GenBank/DDBJ databases">
        <title>Complete genome sequence of Flavivirga eckloniae ECD14 isolated from seaweed Ecklonia cava.</title>
        <authorList>
            <person name="Lee J.H."/>
            <person name="Baik K.S."/>
            <person name="Seong C.N."/>
        </authorList>
    </citation>
    <scope>NUCLEOTIDE SEQUENCE [LARGE SCALE GENOMIC DNA]</scope>
    <source>
        <strain evidence="2 3">ECD14</strain>
    </source>
</reference>
<feature type="chain" id="PRO_5015005100" description="PKD domain-containing protein" evidence="1">
    <location>
        <begin position="28"/>
        <end position="136"/>
    </location>
</feature>
<name>A0A2K9PKB9_9FLAO</name>
<dbReference type="KEGG" id="fek:C1H87_01650"/>
<evidence type="ECO:0008006" key="4">
    <source>
        <dbReference type="Google" id="ProtNLM"/>
    </source>
</evidence>